<reference evidence="2" key="1">
    <citation type="submission" date="2016-10" db="EMBL/GenBank/DDBJ databases">
        <authorList>
            <person name="Benchimol M."/>
            <person name="Almeida L.G."/>
            <person name="Vasconcelos A.T."/>
            <person name="Perreira-Neves A."/>
            <person name="Rosa I.A."/>
            <person name="Tasca T."/>
            <person name="Bogo M.R."/>
            <person name="de Souza W."/>
        </authorList>
    </citation>
    <scope>NUCLEOTIDE SEQUENCE [LARGE SCALE GENOMIC DNA]</scope>
    <source>
        <strain evidence="2">K</strain>
    </source>
</reference>
<dbReference type="RefSeq" id="XP_068368214.1">
    <property type="nucleotide sequence ID" value="XM_068497803.1"/>
</dbReference>
<accession>A0A1J4KZE0</accession>
<dbReference type="GeneID" id="94832507"/>
<keyword evidence="3" id="KW-1185">Reference proteome</keyword>
<dbReference type="InterPro" id="IPR000421">
    <property type="entry name" value="FA58C"/>
</dbReference>
<evidence type="ECO:0000313" key="3">
    <source>
        <dbReference type="Proteomes" id="UP000179807"/>
    </source>
</evidence>
<dbReference type="EMBL" id="MLAK01000272">
    <property type="protein sequence ID" value="OHT15078.1"/>
    <property type="molecule type" value="Genomic_DNA"/>
</dbReference>
<dbReference type="Proteomes" id="UP000179807">
    <property type="component" value="Unassembled WGS sequence"/>
</dbReference>
<organism evidence="2 3">
    <name type="scientific">Tritrichomonas foetus</name>
    <dbReference type="NCBI Taxonomy" id="1144522"/>
    <lineage>
        <taxon>Eukaryota</taxon>
        <taxon>Metamonada</taxon>
        <taxon>Parabasalia</taxon>
        <taxon>Tritrichomonadida</taxon>
        <taxon>Tritrichomonadidae</taxon>
        <taxon>Tritrichomonas</taxon>
    </lineage>
</organism>
<dbReference type="Pfam" id="PF00754">
    <property type="entry name" value="F5_F8_type_C"/>
    <property type="match status" value="1"/>
</dbReference>
<name>A0A1J4KZE0_9EUKA</name>
<dbReference type="Gene3D" id="2.60.120.260">
    <property type="entry name" value="Galactose-binding domain-like"/>
    <property type="match status" value="1"/>
</dbReference>
<protein>
    <recommendedName>
        <fullName evidence="1">F5/8 type C domain-containing protein</fullName>
    </recommendedName>
</protein>
<comment type="caution">
    <text evidence="2">The sequence shown here is derived from an EMBL/GenBank/DDBJ whole genome shotgun (WGS) entry which is preliminary data.</text>
</comment>
<dbReference type="VEuPathDB" id="TrichDB:TRFO_14420"/>
<dbReference type="OrthoDB" id="412600at2759"/>
<dbReference type="AlphaFoldDB" id="A0A1J4KZE0"/>
<gene>
    <name evidence="2" type="ORF">TRFO_14420</name>
</gene>
<sequence length="470" mass="55673">MNKAEEKSQHEKENVLDDEEEKEFSFIMDPSQIFHVPFQKYKQDFIFIVNNKKYFASRIIADILSPIISNFHFQDVIISEYSINTNIKGDFQIILDLFNFEKRKYLQKDIEFISEIFFHLGNYNYFKVNSKYCCSITSDNVIQRILDKLSFHSPRANFRIDKQNPNINNNSNTEIRHYLDEEIVFISSHFYEIPEKELEKLDPSILELILANPQLIISNEDSLFSLLLSFYLKDNSYGMLFEYVEFQNLNTNSIAQFIKHFDLCDLNLSIWSSICKRLNEKVTKMNDSVDTKRYIDKYSIPYNNQNFEGIIHLKRKENENASINEFIEVQSSSCEADGYNPVTTIEPFTQDTSYFATSNGENEWISYHFKKEKVKLTHYQLRTCYFGPNEDHLKNWVIEISNDGQSWEEVDKQTDCSLLNAPYNYATFPIKKTVDYCQYIRIRNTGPNWCDNKYLVLKTLEFYGFVRNSL</sequence>
<dbReference type="SUPFAM" id="SSF49785">
    <property type="entry name" value="Galactose-binding domain-like"/>
    <property type="match status" value="1"/>
</dbReference>
<evidence type="ECO:0000259" key="1">
    <source>
        <dbReference type="Pfam" id="PF00754"/>
    </source>
</evidence>
<evidence type="ECO:0000313" key="2">
    <source>
        <dbReference type="EMBL" id="OHT15078.1"/>
    </source>
</evidence>
<feature type="domain" description="F5/8 type C" evidence="1">
    <location>
        <begin position="331"/>
        <end position="447"/>
    </location>
</feature>
<proteinExistence type="predicted"/>
<dbReference type="InterPro" id="IPR008979">
    <property type="entry name" value="Galactose-bd-like_sf"/>
</dbReference>